<feature type="transmembrane region" description="Helical" evidence="7">
    <location>
        <begin position="126"/>
        <end position="144"/>
    </location>
</feature>
<dbReference type="PANTHER" id="PTHR30589:SF0">
    <property type="entry name" value="PHOSPHATIDYLGLYCEROL--PROLIPOPROTEIN DIACYLGLYCERYL TRANSFERASE"/>
    <property type="match status" value="1"/>
</dbReference>
<sequence>MMALIPQSIPSPDWSSFNLGPLTIHAYALCIMLGMVAAIMLTRKRWRDRGLDPDIVLDAALLAIPMGIVGARLYHVAITDPTYYFGSWEGLREIPMLWHGGLGIMGAVAFGALAVWIVCRRNSVSFATFADCVAPSLLVAQAIGRWGNWFNQELFGGPTTLPWGLEISPQSGNFLAGMPVDTLFHPTFLYESLWNLLGAAVLIWLGRSARTEGRVDGGRLFAVYLIWYGLGRMLIELFLRIDPSYTLMGVRIHVFTAAGLILLGLVLFWILSRRSRCRTDDGTAAASSSVDPTTAHDGTEAATLRTDAVEEPTTAPDTDPATDRTR</sequence>
<dbReference type="UniPathway" id="UPA00664"/>
<dbReference type="PANTHER" id="PTHR30589">
    <property type="entry name" value="PROLIPOPROTEIN DIACYLGLYCERYL TRANSFERASE"/>
    <property type="match status" value="1"/>
</dbReference>
<dbReference type="GO" id="GO:0042158">
    <property type="term" value="P:lipoprotein biosynthetic process"/>
    <property type="evidence" value="ECO:0007669"/>
    <property type="project" value="UniProtKB-UniRule"/>
</dbReference>
<dbReference type="InterPro" id="IPR001640">
    <property type="entry name" value="Lgt"/>
</dbReference>
<feature type="binding site" evidence="7">
    <location>
        <position position="145"/>
    </location>
    <ligand>
        <name>a 1,2-diacyl-sn-glycero-3-phospho-(1'-sn-glycerol)</name>
        <dbReference type="ChEBI" id="CHEBI:64716"/>
    </ligand>
</feature>
<dbReference type="EC" id="2.5.1.145" evidence="7"/>
<dbReference type="GO" id="GO:0005886">
    <property type="term" value="C:plasma membrane"/>
    <property type="evidence" value="ECO:0007669"/>
    <property type="project" value="UniProtKB-SubCell"/>
</dbReference>
<organism evidence="9 10">
    <name type="scientific">Kocuria soli</name>
    <dbReference type="NCBI Taxonomy" id="2485125"/>
    <lineage>
        <taxon>Bacteria</taxon>
        <taxon>Bacillati</taxon>
        <taxon>Actinomycetota</taxon>
        <taxon>Actinomycetes</taxon>
        <taxon>Micrococcales</taxon>
        <taxon>Micrococcaceae</taxon>
        <taxon>Kocuria</taxon>
    </lineage>
</organism>
<evidence type="ECO:0000256" key="4">
    <source>
        <dbReference type="ARBA" id="ARBA00022692"/>
    </source>
</evidence>
<feature type="transmembrane region" description="Helical" evidence="7">
    <location>
        <begin position="218"/>
        <end position="239"/>
    </location>
</feature>
<comment type="pathway">
    <text evidence="7">Protein modification; lipoprotein biosynthesis (diacylglyceryl transfer).</text>
</comment>
<evidence type="ECO:0000256" key="1">
    <source>
        <dbReference type="ARBA" id="ARBA00007150"/>
    </source>
</evidence>
<feature type="transmembrane region" description="Helical" evidence="7">
    <location>
        <begin position="55"/>
        <end position="77"/>
    </location>
</feature>
<dbReference type="Pfam" id="PF01790">
    <property type="entry name" value="LGT"/>
    <property type="match status" value="1"/>
</dbReference>
<evidence type="ECO:0000256" key="6">
    <source>
        <dbReference type="ARBA" id="ARBA00023136"/>
    </source>
</evidence>
<dbReference type="GO" id="GO:0008961">
    <property type="term" value="F:phosphatidylglycerol-prolipoprotein diacylglyceryl transferase activity"/>
    <property type="evidence" value="ECO:0007669"/>
    <property type="project" value="UniProtKB-UniRule"/>
</dbReference>
<proteinExistence type="inferred from homology"/>
<reference evidence="9 10" key="1">
    <citation type="submission" date="2018-10" db="EMBL/GenBank/DDBJ databases">
        <title>Kocuria sp. M5W7-7, whole genome shotgun sequence.</title>
        <authorList>
            <person name="Tuo L."/>
        </authorList>
    </citation>
    <scope>NUCLEOTIDE SEQUENCE [LARGE SCALE GENOMIC DNA]</scope>
    <source>
        <strain evidence="9 10">M5W7-7</strain>
    </source>
</reference>
<dbReference type="NCBIfam" id="TIGR00544">
    <property type="entry name" value="lgt"/>
    <property type="match status" value="1"/>
</dbReference>
<keyword evidence="9" id="KW-0449">Lipoprotein</keyword>
<comment type="catalytic activity">
    <reaction evidence="7">
        <text>L-cysteinyl-[prolipoprotein] + a 1,2-diacyl-sn-glycero-3-phospho-(1'-sn-glycerol) = an S-1,2-diacyl-sn-glyceryl-L-cysteinyl-[prolipoprotein] + sn-glycerol 1-phosphate + H(+)</text>
        <dbReference type="Rhea" id="RHEA:56712"/>
        <dbReference type="Rhea" id="RHEA-COMP:14679"/>
        <dbReference type="Rhea" id="RHEA-COMP:14680"/>
        <dbReference type="ChEBI" id="CHEBI:15378"/>
        <dbReference type="ChEBI" id="CHEBI:29950"/>
        <dbReference type="ChEBI" id="CHEBI:57685"/>
        <dbReference type="ChEBI" id="CHEBI:64716"/>
        <dbReference type="ChEBI" id="CHEBI:140658"/>
        <dbReference type="EC" id="2.5.1.145"/>
    </reaction>
</comment>
<evidence type="ECO:0000313" key="9">
    <source>
        <dbReference type="EMBL" id="ROZ64781.1"/>
    </source>
</evidence>
<dbReference type="PROSITE" id="PS01311">
    <property type="entry name" value="LGT"/>
    <property type="match status" value="1"/>
</dbReference>
<comment type="subcellular location">
    <subcellularLocation>
        <location evidence="7">Cell membrane</location>
        <topology evidence="7">Multi-pass membrane protein</topology>
    </subcellularLocation>
</comment>
<evidence type="ECO:0000256" key="7">
    <source>
        <dbReference type="HAMAP-Rule" id="MF_01147"/>
    </source>
</evidence>
<keyword evidence="9" id="KW-0328">Glycosyltransferase</keyword>
<evidence type="ECO:0000313" key="10">
    <source>
        <dbReference type="Proteomes" id="UP000270616"/>
    </source>
</evidence>
<feature type="region of interest" description="Disordered" evidence="8">
    <location>
        <begin position="281"/>
        <end position="326"/>
    </location>
</feature>
<evidence type="ECO:0000256" key="2">
    <source>
        <dbReference type="ARBA" id="ARBA00022475"/>
    </source>
</evidence>
<comment type="function">
    <text evidence="7">Catalyzes the transfer of the diacylglyceryl group from phosphatidylglycerol to the sulfhydryl group of the N-terminal cysteine of a prolipoprotein, the first step in the formation of mature lipoproteins.</text>
</comment>
<dbReference type="EMBL" id="RKMF01000002">
    <property type="protein sequence ID" value="ROZ64781.1"/>
    <property type="molecule type" value="Genomic_DNA"/>
</dbReference>
<feature type="transmembrane region" description="Helical" evidence="7">
    <location>
        <begin position="251"/>
        <end position="271"/>
    </location>
</feature>
<name>A0A3N3ZT40_9MICC</name>
<dbReference type="HAMAP" id="MF_01147">
    <property type="entry name" value="Lgt"/>
    <property type="match status" value="1"/>
</dbReference>
<protein>
    <recommendedName>
        <fullName evidence="7">Phosphatidylglycerol--prolipoprotein diacylglyceryl transferase</fullName>
        <ecNumber evidence="7">2.5.1.145</ecNumber>
    </recommendedName>
</protein>
<dbReference type="Proteomes" id="UP000270616">
    <property type="component" value="Unassembled WGS sequence"/>
</dbReference>
<evidence type="ECO:0000256" key="5">
    <source>
        <dbReference type="ARBA" id="ARBA00022989"/>
    </source>
</evidence>
<evidence type="ECO:0000256" key="3">
    <source>
        <dbReference type="ARBA" id="ARBA00022679"/>
    </source>
</evidence>
<dbReference type="AlphaFoldDB" id="A0A3N3ZT40"/>
<comment type="caution">
    <text evidence="9">The sequence shown here is derived from an EMBL/GenBank/DDBJ whole genome shotgun (WGS) entry which is preliminary data.</text>
</comment>
<comment type="similarity">
    <text evidence="1 7">Belongs to the Lgt family.</text>
</comment>
<dbReference type="OrthoDB" id="871140at2"/>
<keyword evidence="3 7" id="KW-0808">Transferase</keyword>
<keyword evidence="5 7" id="KW-1133">Transmembrane helix</keyword>
<evidence type="ECO:0000256" key="8">
    <source>
        <dbReference type="SAM" id="MobiDB-lite"/>
    </source>
</evidence>
<gene>
    <name evidence="7" type="primary">lgt</name>
    <name evidence="9" type="ORF">EDL96_02815</name>
</gene>
<keyword evidence="10" id="KW-1185">Reference proteome</keyword>
<accession>A0A3N3ZT40</accession>
<feature type="transmembrane region" description="Helical" evidence="7">
    <location>
        <begin position="24"/>
        <end position="43"/>
    </location>
</feature>
<feature type="transmembrane region" description="Helical" evidence="7">
    <location>
        <begin position="97"/>
        <end position="119"/>
    </location>
</feature>
<keyword evidence="6 7" id="KW-0472">Membrane</keyword>
<keyword evidence="4 7" id="KW-0812">Transmembrane</keyword>
<keyword evidence="2 7" id="KW-1003">Cell membrane</keyword>
<feature type="transmembrane region" description="Helical" evidence="7">
    <location>
        <begin position="188"/>
        <end position="206"/>
    </location>
</feature>